<evidence type="ECO:0008006" key="3">
    <source>
        <dbReference type="Google" id="ProtNLM"/>
    </source>
</evidence>
<proteinExistence type="predicted"/>
<name>A0ABD3GQF4_9MARC</name>
<sequence length="396" mass="44134">MEFGPQFINCIKALTSTATSTVIVSKTRSGKDTGHFADDTHLMLEAQPTNLSNAKEAIDLFAKASGLKVQWNKSLATLISPSPRPVWTENLQWKWTENQEQHRVLGFIFTDAIDQAAIFQKCVDRIDKAMNEKKLSSQSLQGRITIANHIIYGFIWFILPLWAGDTEQLKFIDKKVVKFVWGGANQTPRHRIAQKVLHLPKAKGGLGLLAAQQQASAFAATTITWAMTPGKFHSLKQLIRAELEQRADNRWGASIQSALLYTRNCKTEGSSPTMYFLLSAWAKTAALISSPGSTDKTTWGNTLIWGPPIQEVRTKTLSCKTQGHRSIREKGYTLLKHIADEHGRIKELADVDSNLMQDRKAKAAYEKIKDITIDFQNPSRSVKSKTFYAGTGDADG</sequence>
<dbReference type="EMBL" id="JBJQOH010000007">
    <property type="protein sequence ID" value="KAL3679384.1"/>
    <property type="molecule type" value="Genomic_DNA"/>
</dbReference>
<protein>
    <recommendedName>
        <fullName evidence="3">Reverse transcriptase domain-containing protein</fullName>
    </recommendedName>
</protein>
<gene>
    <name evidence="1" type="ORF">R1sor_022340</name>
</gene>
<comment type="caution">
    <text evidence="1">The sequence shown here is derived from an EMBL/GenBank/DDBJ whole genome shotgun (WGS) entry which is preliminary data.</text>
</comment>
<organism evidence="1 2">
    <name type="scientific">Riccia sorocarpa</name>
    <dbReference type="NCBI Taxonomy" id="122646"/>
    <lineage>
        <taxon>Eukaryota</taxon>
        <taxon>Viridiplantae</taxon>
        <taxon>Streptophyta</taxon>
        <taxon>Embryophyta</taxon>
        <taxon>Marchantiophyta</taxon>
        <taxon>Marchantiopsida</taxon>
        <taxon>Marchantiidae</taxon>
        <taxon>Marchantiales</taxon>
        <taxon>Ricciaceae</taxon>
        <taxon>Riccia</taxon>
    </lineage>
</organism>
<evidence type="ECO:0000313" key="2">
    <source>
        <dbReference type="Proteomes" id="UP001633002"/>
    </source>
</evidence>
<keyword evidence="2" id="KW-1185">Reference proteome</keyword>
<evidence type="ECO:0000313" key="1">
    <source>
        <dbReference type="EMBL" id="KAL3679384.1"/>
    </source>
</evidence>
<accession>A0ABD3GQF4</accession>
<dbReference type="AlphaFoldDB" id="A0ABD3GQF4"/>
<reference evidence="1 2" key="1">
    <citation type="submission" date="2024-09" db="EMBL/GenBank/DDBJ databases">
        <title>Chromosome-scale assembly of Riccia sorocarpa.</title>
        <authorList>
            <person name="Paukszto L."/>
        </authorList>
    </citation>
    <scope>NUCLEOTIDE SEQUENCE [LARGE SCALE GENOMIC DNA]</scope>
    <source>
        <strain evidence="1">LP-2024</strain>
        <tissue evidence="1">Aerial parts of the thallus</tissue>
    </source>
</reference>
<dbReference type="Proteomes" id="UP001633002">
    <property type="component" value="Unassembled WGS sequence"/>
</dbReference>